<accession>A0ABY7CYX6</accession>
<evidence type="ECO:0000313" key="1">
    <source>
        <dbReference type="EMBL" id="WAQ90108.1"/>
    </source>
</evidence>
<keyword evidence="2" id="KW-1185">Reference proteome</keyword>
<proteinExistence type="predicted"/>
<sequence>MQPSSSIDHALVTSLEKNTAGTILVPKQKKHKKHRPGVMLFEPFLGEYDANFGDQIKRGKLAASRSKTKTMSIHSDLPFAMVDRPMPAEDKVLRVLVDQSEELQDIPMLKRIYRSLMISLHELHEEVLRDLMVPRSARIELHRDLFRWLEKQLYGPDVGIPVFGFVSANNFSGIKIGATQSALIKLFSGDPWSEPLHEGVKFLIETY</sequence>
<evidence type="ECO:0000313" key="2">
    <source>
        <dbReference type="Proteomes" id="UP001164743"/>
    </source>
</evidence>
<organism evidence="1 2">
    <name type="scientific">Puccinia triticina</name>
    <dbReference type="NCBI Taxonomy" id="208348"/>
    <lineage>
        <taxon>Eukaryota</taxon>
        <taxon>Fungi</taxon>
        <taxon>Dikarya</taxon>
        <taxon>Basidiomycota</taxon>
        <taxon>Pucciniomycotina</taxon>
        <taxon>Pucciniomycetes</taxon>
        <taxon>Pucciniales</taxon>
        <taxon>Pucciniaceae</taxon>
        <taxon>Puccinia</taxon>
    </lineage>
</organism>
<gene>
    <name evidence="1" type="ORF">PtA15_12A93</name>
</gene>
<dbReference type="Proteomes" id="UP001164743">
    <property type="component" value="Chromosome 12A"/>
</dbReference>
<reference evidence="1" key="1">
    <citation type="submission" date="2022-10" db="EMBL/GenBank/DDBJ databases">
        <title>Puccinia triticina Genome sequencing and assembly.</title>
        <authorList>
            <person name="Li C."/>
        </authorList>
    </citation>
    <scope>NUCLEOTIDE SEQUENCE</scope>
    <source>
        <strain evidence="1">Pt15</strain>
    </source>
</reference>
<dbReference type="RefSeq" id="XP_053025663.1">
    <property type="nucleotide sequence ID" value="XM_053162256.1"/>
</dbReference>
<dbReference type="GeneID" id="77803150"/>
<name>A0ABY7CYX6_9BASI</name>
<dbReference type="EMBL" id="CP110432">
    <property type="protein sequence ID" value="WAQ90108.1"/>
    <property type="molecule type" value="Genomic_DNA"/>
</dbReference>
<protein>
    <submittedName>
        <fullName evidence="1">Uncharacterized protein</fullName>
    </submittedName>
</protein>